<dbReference type="InterPro" id="IPR002347">
    <property type="entry name" value="SDR_fam"/>
</dbReference>
<proteinExistence type="inferred from homology"/>
<dbReference type="OMA" id="LGAWKMR"/>
<feature type="non-terminal residue" evidence="5">
    <location>
        <position position="1"/>
    </location>
</feature>
<dbReference type="SUPFAM" id="SSF51735">
    <property type="entry name" value="NAD(P)-binding Rossmann-fold domains"/>
    <property type="match status" value="1"/>
</dbReference>
<dbReference type="GO" id="GO:0016491">
    <property type="term" value="F:oxidoreductase activity"/>
    <property type="evidence" value="ECO:0007669"/>
    <property type="project" value="UniProtKB-KW"/>
</dbReference>
<dbReference type="Proteomes" id="UP000053890">
    <property type="component" value="Unassembled WGS sequence"/>
</dbReference>
<dbReference type="GeneID" id="28979384"/>
<evidence type="ECO:0000256" key="4">
    <source>
        <dbReference type="RuleBase" id="RU000363"/>
    </source>
</evidence>
<evidence type="ECO:0000313" key="6">
    <source>
        <dbReference type="Proteomes" id="UP000053890"/>
    </source>
</evidence>
<keyword evidence="2" id="KW-0521">NADP</keyword>
<keyword evidence="6" id="KW-1185">Reference proteome</keyword>
<dbReference type="GO" id="GO:0005783">
    <property type="term" value="C:endoplasmic reticulum"/>
    <property type="evidence" value="ECO:0007669"/>
    <property type="project" value="TreeGrafter"/>
</dbReference>
<dbReference type="PANTHER" id="PTHR44169">
    <property type="entry name" value="NADPH-DEPENDENT 1-ACYLDIHYDROXYACETONE PHOSPHATE REDUCTASE"/>
    <property type="match status" value="1"/>
</dbReference>
<accession>A0A194S658</accession>
<gene>
    <name evidence="5" type="ORF">RHOBADRAFT_66323</name>
</gene>
<dbReference type="STRING" id="578459.A0A194S658"/>
<evidence type="ECO:0000256" key="2">
    <source>
        <dbReference type="ARBA" id="ARBA00022857"/>
    </source>
</evidence>
<dbReference type="AlphaFoldDB" id="A0A194S658"/>
<organism evidence="5 6">
    <name type="scientific">Rhodotorula graminis (strain WP1)</name>
    <dbReference type="NCBI Taxonomy" id="578459"/>
    <lineage>
        <taxon>Eukaryota</taxon>
        <taxon>Fungi</taxon>
        <taxon>Dikarya</taxon>
        <taxon>Basidiomycota</taxon>
        <taxon>Pucciniomycotina</taxon>
        <taxon>Microbotryomycetes</taxon>
        <taxon>Sporidiobolales</taxon>
        <taxon>Sporidiobolaceae</taxon>
        <taxon>Rhodotorula</taxon>
    </lineage>
</organism>
<protein>
    <recommendedName>
        <fullName evidence="7">Oxidoreductase</fullName>
    </recommendedName>
</protein>
<dbReference type="EMBL" id="KQ474077">
    <property type="protein sequence ID" value="KPV76072.1"/>
    <property type="molecule type" value="Genomic_DNA"/>
</dbReference>
<dbReference type="RefSeq" id="XP_018272121.1">
    <property type="nucleotide sequence ID" value="XM_018418937.1"/>
</dbReference>
<name>A0A194S658_RHOGW</name>
<keyword evidence="3" id="KW-0560">Oxidoreductase</keyword>
<evidence type="ECO:0000313" key="5">
    <source>
        <dbReference type="EMBL" id="KPV76072.1"/>
    </source>
</evidence>
<dbReference type="PRINTS" id="PR00080">
    <property type="entry name" value="SDRFAMILY"/>
</dbReference>
<reference evidence="5 6" key="1">
    <citation type="journal article" date="2015" name="Front. Microbiol.">
        <title>Genome sequence of the plant growth promoting endophytic yeast Rhodotorula graminis WP1.</title>
        <authorList>
            <person name="Firrincieli A."/>
            <person name="Otillar R."/>
            <person name="Salamov A."/>
            <person name="Schmutz J."/>
            <person name="Khan Z."/>
            <person name="Redman R.S."/>
            <person name="Fleck N.D."/>
            <person name="Lindquist E."/>
            <person name="Grigoriev I.V."/>
            <person name="Doty S.L."/>
        </authorList>
    </citation>
    <scope>NUCLEOTIDE SEQUENCE [LARGE SCALE GENOMIC DNA]</scope>
    <source>
        <strain evidence="5 6">WP1</strain>
    </source>
</reference>
<dbReference type="PRINTS" id="PR00081">
    <property type="entry name" value="GDHRDH"/>
</dbReference>
<sequence length="286" mass="30383">MVPRVVLVTGSSEGGIGYALCQEFDKQGCTVYASARRVEALASLPDSVHKVALDVTSLESCESAIKRIISEQGRIDILVNNAGQGGTGAMLDADVESDKGAKATFETNVWAPIRLSKLVAPHMAEAGSGLIVNVGSIVGNVPTPWAGVYAASKAALHSMTETMRLEVKGLGIHVMLVAPGAITSNFGTKQVDSIIMPEDSLYQQVKDLIVKRAQMSQTPGRSTPASQLAASIVAHALRPSPARYFTGGANSFLFWVLERIPRPLVWLLLGRTLGTTKIKPLRAKHA</sequence>
<comment type="similarity">
    <text evidence="1 4">Belongs to the short-chain dehydrogenases/reductases (SDR) family.</text>
</comment>
<evidence type="ECO:0000256" key="3">
    <source>
        <dbReference type="ARBA" id="ARBA00023002"/>
    </source>
</evidence>
<dbReference type="PANTHER" id="PTHR44169:SF6">
    <property type="entry name" value="NADPH-DEPENDENT 1-ACYLDIHYDROXYACETONE PHOSPHATE REDUCTASE"/>
    <property type="match status" value="1"/>
</dbReference>
<dbReference type="InterPro" id="IPR020904">
    <property type="entry name" value="Sc_DH/Rdtase_CS"/>
</dbReference>
<evidence type="ECO:0000256" key="1">
    <source>
        <dbReference type="ARBA" id="ARBA00006484"/>
    </source>
</evidence>
<dbReference type="Pfam" id="PF00106">
    <property type="entry name" value="adh_short"/>
    <property type="match status" value="1"/>
</dbReference>
<evidence type="ECO:0008006" key="7">
    <source>
        <dbReference type="Google" id="ProtNLM"/>
    </source>
</evidence>
<dbReference type="OrthoDB" id="2102561at2759"/>
<dbReference type="InterPro" id="IPR036291">
    <property type="entry name" value="NAD(P)-bd_dom_sf"/>
</dbReference>
<dbReference type="CDD" id="cd05374">
    <property type="entry name" value="17beta-HSD-like_SDR_c"/>
    <property type="match status" value="1"/>
</dbReference>
<dbReference type="PROSITE" id="PS00061">
    <property type="entry name" value="ADH_SHORT"/>
    <property type="match status" value="1"/>
</dbReference>
<dbReference type="Gene3D" id="3.40.50.720">
    <property type="entry name" value="NAD(P)-binding Rossmann-like Domain"/>
    <property type="match status" value="1"/>
</dbReference>